<evidence type="ECO:0000313" key="1">
    <source>
        <dbReference type="EMBL" id="KAJ8354103.1"/>
    </source>
</evidence>
<sequence length="90" mass="9728">MGFPSGHSSPYCADPSNVAYGDRSIEDAAGHVTQPVEKRAGCGQRAKAMGKDSQNLVVMSTVISWNRPQAPGNNHVPPLLSLLRPRFYSF</sequence>
<protein>
    <submittedName>
        <fullName evidence="1">Uncharacterized protein</fullName>
    </submittedName>
</protein>
<comment type="caution">
    <text evidence="1">The sequence shown here is derived from an EMBL/GenBank/DDBJ whole genome shotgun (WGS) entry which is preliminary data.</text>
</comment>
<reference evidence="1" key="1">
    <citation type="journal article" date="2023" name="Science">
        <title>Genome structures resolve the early diversification of teleost fishes.</title>
        <authorList>
            <person name="Parey E."/>
            <person name="Louis A."/>
            <person name="Montfort J."/>
            <person name="Bouchez O."/>
            <person name="Roques C."/>
            <person name="Iampietro C."/>
            <person name="Lluch J."/>
            <person name="Castinel A."/>
            <person name="Donnadieu C."/>
            <person name="Desvignes T."/>
            <person name="Floi Bucao C."/>
            <person name="Jouanno E."/>
            <person name="Wen M."/>
            <person name="Mejri S."/>
            <person name="Dirks R."/>
            <person name="Jansen H."/>
            <person name="Henkel C."/>
            <person name="Chen W.J."/>
            <person name="Zahm M."/>
            <person name="Cabau C."/>
            <person name="Klopp C."/>
            <person name="Thompson A.W."/>
            <person name="Robinson-Rechavi M."/>
            <person name="Braasch I."/>
            <person name="Lecointre G."/>
            <person name="Bobe J."/>
            <person name="Postlethwait J.H."/>
            <person name="Berthelot C."/>
            <person name="Roest Crollius H."/>
            <person name="Guiguen Y."/>
        </authorList>
    </citation>
    <scope>NUCLEOTIDE SEQUENCE</scope>
    <source>
        <strain evidence="1">WJC10195</strain>
    </source>
</reference>
<name>A0A9Q1FAE6_SYNKA</name>
<evidence type="ECO:0000313" key="2">
    <source>
        <dbReference type="Proteomes" id="UP001152622"/>
    </source>
</evidence>
<keyword evidence="2" id="KW-1185">Reference proteome</keyword>
<dbReference type="EMBL" id="JAINUF010000007">
    <property type="protein sequence ID" value="KAJ8354103.1"/>
    <property type="molecule type" value="Genomic_DNA"/>
</dbReference>
<gene>
    <name evidence="1" type="ORF">SKAU_G00216700</name>
</gene>
<proteinExistence type="predicted"/>
<organism evidence="1 2">
    <name type="scientific">Synaphobranchus kaupii</name>
    <name type="common">Kaup's arrowtooth eel</name>
    <dbReference type="NCBI Taxonomy" id="118154"/>
    <lineage>
        <taxon>Eukaryota</taxon>
        <taxon>Metazoa</taxon>
        <taxon>Chordata</taxon>
        <taxon>Craniata</taxon>
        <taxon>Vertebrata</taxon>
        <taxon>Euteleostomi</taxon>
        <taxon>Actinopterygii</taxon>
        <taxon>Neopterygii</taxon>
        <taxon>Teleostei</taxon>
        <taxon>Anguilliformes</taxon>
        <taxon>Synaphobranchidae</taxon>
        <taxon>Synaphobranchus</taxon>
    </lineage>
</organism>
<dbReference type="AlphaFoldDB" id="A0A9Q1FAE6"/>
<accession>A0A9Q1FAE6</accession>
<dbReference type="Proteomes" id="UP001152622">
    <property type="component" value="Chromosome 7"/>
</dbReference>